<reference evidence="2 3" key="1">
    <citation type="submission" date="2020-08" db="EMBL/GenBank/DDBJ databases">
        <title>Novel species isolated from subtropical streams in China.</title>
        <authorList>
            <person name="Lu H."/>
        </authorList>
    </citation>
    <scope>NUCLEOTIDE SEQUENCE [LARGE SCALE GENOMIC DNA]</scope>
    <source>
        <strain evidence="2 3">KACC 16656</strain>
    </source>
</reference>
<keyword evidence="1" id="KW-0812">Transmembrane</keyword>
<evidence type="ECO:0008006" key="4">
    <source>
        <dbReference type="Google" id="ProtNLM"/>
    </source>
</evidence>
<evidence type="ECO:0000313" key="3">
    <source>
        <dbReference type="Proteomes" id="UP000648257"/>
    </source>
</evidence>
<dbReference type="RefSeq" id="WP_186921080.1">
    <property type="nucleotide sequence ID" value="NZ_JACOFW010000002.1"/>
</dbReference>
<keyword evidence="3" id="KW-1185">Reference proteome</keyword>
<gene>
    <name evidence="2" type="ORF">H8K52_02415</name>
</gene>
<accession>A0ABR6X0M1</accession>
<dbReference type="Proteomes" id="UP000648257">
    <property type="component" value="Unassembled WGS sequence"/>
</dbReference>
<comment type="caution">
    <text evidence="2">The sequence shown here is derived from an EMBL/GenBank/DDBJ whole genome shotgun (WGS) entry which is preliminary data.</text>
</comment>
<dbReference type="EMBL" id="JACOFW010000002">
    <property type="protein sequence ID" value="MBC3806198.1"/>
    <property type="molecule type" value="Genomic_DNA"/>
</dbReference>
<feature type="transmembrane region" description="Helical" evidence="1">
    <location>
        <begin position="117"/>
        <end position="138"/>
    </location>
</feature>
<keyword evidence="1" id="KW-1133">Transmembrane helix</keyword>
<feature type="transmembrane region" description="Helical" evidence="1">
    <location>
        <begin position="20"/>
        <end position="42"/>
    </location>
</feature>
<feature type="transmembrane region" description="Helical" evidence="1">
    <location>
        <begin position="62"/>
        <end position="85"/>
    </location>
</feature>
<evidence type="ECO:0000256" key="1">
    <source>
        <dbReference type="SAM" id="Phobius"/>
    </source>
</evidence>
<proteinExistence type="predicted"/>
<organism evidence="2 3">
    <name type="scientific">Undibacterium seohonense</name>
    <dbReference type="NCBI Taxonomy" id="1344950"/>
    <lineage>
        <taxon>Bacteria</taxon>
        <taxon>Pseudomonadati</taxon>
        <taxon>Pseudomonadota</taxon>
        <taxon>Betaproteobacteria</taxon>
        <taxon>Burkholderiales</taxon>
        <taxon>Oxalobacteraceae</taxon>
        <taxon>Undibacterium</taxon>
    </lineage>
</organism>
<name>A0ABR6X0M1_9BURK</name>
<keyword evidence="1" id="KW-0472">Membrane</keyword>
<evidence type="ECO:0000313" key="2">
    <source>
        <dbReference type="EMBL" id="MBC3806198.1"/>
    </source>
</evidence>
<protein>
    <recommendedName>
        <fullName evidence="4">Transmembrane protein</fullName>
    </recommendedName>
</protein>
<sequence>MSPEPEFAQKYTTAERFRTLIVGITLGALIIVLGKLYVFPWLAEFAVSAPCHKLFGIDGVSIFWYGIFVGIPASISVLVATLLGWRGYKIIRDDQFPPAGERVYRPTRIRRGKAARLIAYAHLTAFLPLLVLSIWGNYQAQEMITNIPDKAKLCTTTMSSKNK</sequence>